<comment type="caution">
    <text evidence="10">The sequence shown here is derived from an EMBL/GenBank/DDBJ whole genome shotgun (WGS) entry which is preliminary data.</text>
</comment>
<dbReference type="GO" id="GO:0005829">
    <property type="term" value="C:cytosol"/>
    <property type="evidence" value="ECO:0007669"/>
    <property type="project" value="TreeGrafter"/>
</dbReference>
<comment type="catalytic activity">
    <reaction evidence="1">
        <text>dihydroxyacetone + phosphoenolpyruvate = dihydroxyacetone phosphate + pyruvate</text>
        <dbReference type="Rhea" id="RHEA:18381"/>
        <dbReference type="ChEBI" id="CHEBI:15361"/>
        <dbReference type="ChEBI" id="CHEBI:16016"/>
        <dbReference type="ChEBI" id="CHEBI:57642"/>
        <dbReference type="ChEBI" id="CHEBI:58702"/>
        <dbReference type="EC" id="2.7.1.121"/>
    </reaction>
</comment>
<evidence type="ECO:0000256" key="1">
    <source>
        <dbReference type="ARBA" id="ARBA00001113"/>
    </source>
</evidence>
<dbReference type="GO" id="GO:0047324">
    <property type="term" value="F:phosphoenolpyruvate-glycerone phosphotransferase activity"/>
    <property type="evidence" value="ECO:0007669"/>
    <property type="project" value="UniProtKB-EC"/>
</dbReference>
<dbReference type="Gene3D" id="1.25.40.340">
    <property type="match status" value="1"/>
</dbReference>
<sequence>MTITTEETRRWLVNFSKRIEEEKQYLSNLDQAIGDGDHGSNMARGVKAVEEAIDDDSLEKPSEVMKKAAMAMISKVGGASGPLYGSAFLEMSKSVDEKDLDEVVEAGLNAIKKRGQAKLKDKTMVDMWEPVVESLKNDTLTKASIQEAMEATKPLKAKKGRASYLNERSIGHLDPGAVSSGYLFMALIEEVESIG</sequence>
<evidence type="ECO:0000256" key="8">
    <source>
        <dbReference type="ARBA" id="ARBA00055771"/>
    </source>
</evidence>
<protein>
    <recommendedName>
        <fullName evidence="3">phosphoenolpyruvate--glycerone phosphotransferase</fullName>
        <ecNumber evidence="3">2.7.1.121</ecNumber>
    </recommendedName>
</protein>
<feature type="domain" description="DhaL" evidence="9">
    <location>
        <begin position="6"/>
        <end position="189"/>
    </location>
</feature>
<evidence type="ECO:0000313" key="11">
    <source>
        <dbReference type="Proteomes" id="UP000321662"/>
    </source>
</evidence>
<evidence type="ECO:0000256" key="4">
    <source>
        <dbReference type="ARBA" id="ARBA00022679"/>
    </source>
</evidence>
<name>A0A511AUQ7_9LACT</name>
<dbReference type="InterPro" id="IPR036117">
    <property type="entry name" value="DhaL_dom_sf"/>
</dbReference>
<evidence type="ECO:0000259" key="9">
    <source>
        <dbReference type="PROSITE" id="PS51480"/>
    </source>
</evidence>
<dbReference type="InterPro" id="IPR004007">
    <property type="entry name" value="DhaL_dom"/>
</dbReference>
<dbReference type="GO" id="GO:0019563">
    <property type="term" value="P:glycerol catabolic process"/>
    <property type="evidence" value="ECO:0007669"/>
    <property type="project" value="TreeGrafter"/>
</dbReference>
<evidence type="ECO:0000256" key="3">
    <source>
        <dbReference type="ARBA" id="ARBA00012095"/>
    </source>
</evidence>
<dbReference type="AlphaFoldDB" id="A0A511AUQ7"/>
<dbReference type="EMBL" id="BJUY01000022">
    <property type="protein sequence ID" value="GEK91886.1"/>
    <property type="molecule type" value="Genomic_DNA"/>
</dbReference>
<comment type="pathway">
    <text evidence="2">Polyol metabolism; glycerol degradation.</text>
</comment>
<dbReference type="PROSITE" id="PS51480">
    <property type="entry name" value="DHAL"/>
    <property type="match status" value="1"/>
</dbReference>
<organism evidence="10 11">
    <name type="scientific">Alkalibacterium kapii</name>
    <dbReference type="NCBI Taxonomy" id="426704"/>
    <lineage>
        <taxon>Bacteria</taxon>
        <taxon>Bacillati</taxon>
        <taxon>Bacillota</taxon>
        <taxon>Bacilli</taxon>
        <taxon>Lactobacillales</taxon>
        <taxon>Carnobacteriaceae</taxon>
        <taxon>Alkalibacterium</taxon>
    </lineage>
</organism>
<keyword evidence="5 10" id="KW-0418">Kinase</keyword>
<dbReference type="RefSeq" id="WP_146924698.1">
    <property type="nucleotide sequence ID" value="NZ_BJUY01000022.1"/>
</dbReference>
<dbReference type="FunFam" id="1.25.40.340:FF:000002">
    <property type="entry name" value="Dihydroxyacetone kinase, L subunit"/>
    <property type="match status" value="1"/>
</dbReference>
<dbReference type="EC" id="2.7.1.121" evidence="3"/>
<dbReference type="OrthoDB" id="9800291at2"/>
<evidence type="ECO:0000313" key="10">
    <source>
        <dbReference type="EMBL" id="GEK91886.1"/>
    </source>
</evidence>
<dbReference type="NCBIfam" id="TIGR02365">
    <property type="entry name" value="dha_L_ycgS"/>
    <property type="match status" value="1"/>
</dbReference>
<dbReference type="SMART" id="SM01120">
    <property type="entry name" value="Dak2"/>
    <property type="match status" value="1"/>
</dbReference>
<gene>
    <name evidence="10" type="primary">dAK</name>
    <name evidence="10" type="ORF">AKA01nite_15080</name>
</gene>
<reference evidence="10 11" key="1">
    <citation type="submission" date="2019-07" db="EMBL/GenBank/DDBJ databases">
        <title>Whole genome shotgun sequence of Alkalibacterium kapii NBRC 103247.</title>
        <authorList>
            <person name="Hosoyama A."/>
            <person name="Uohara A."/>
            <person name="Ohji S."/>
            <person name="Ichikawa N."/>
        </authorList>
    </citation>
    <scope>NUCLEOTIDE SEQUENCE [LARGE SCALE GENOMIC DNA]</scope>
    <source>
        <strain evidence="10 11">NBRC 103247</strain>
    </source>
</reference>
<evidence type="ECO:0000256" key="5">
    <source>
        <dbReference type="ARBA" id="ARBA00022777"/>
    </source>
</evidence>
<proteinExistence type="predicted"/>
<dbReference type="Pfam" id="PF02734">
    <property type="entry name" value="Dak2"/>
    <property type="match status" value="1"/>
</dbReference>
<evidence type="ECO:0000256" key="6">
    <source>
        <dbReference type="ARBA" id="ARBA00022798"/>
    </source>
</evidence>
<keyword evidence="4" id="KW-0808">Transferase</keyword>
<dbReference type="SUPFAM" id="SSF101473">
    <property type="entry name" value="DhaL-like"/>
    <property type="match status" value="1"/>
</dbReference>
<comment type="subunit">
    <text evidence="7">Homodimer. The dihydroxyacetone kinase complex is composed of a homodimer of DhaM, a homodimer of DhaK and the subunit DhaL.</text>
</comment>
<evidence type="ECO:0000256" key="7">
    <source>
        <dbReference type="ARBA" id="ARBA00046577"/>
    </source>
</evidence>
<dbReference type="Proteomes" id="UP000321662">
    <property type="component" value="Unassembled WGS sequence"/>
</dbReference>
<dbReference type="PANTHER" id="PTHR28629">
    <property type="entry name" value="TRIOKINASE/FMN CYCLASE"/>
    <property type="match status" value="1"/>
</dbReference>
<accession>A0A511AUQ7</accession>
<dbReference type="GO" id="GO:0004371">
    <property type="term" value="F:glycerone kinase activity"/>
    <property type="evidence" value="ECO:0007669"/>
    <property type="project" value="InterPro"/>
</dbReference>
<dbReference type="PANTHER" id="PTHR28629:SF4">
    <property type="entry name" value="TRIOKINASE_FMN CYCLASE"/>
    <property type="match status" value="1"/>
</dbReference>
<keyword evidence="11" id="KW-1185">Reference proteome</keyword>
<dbReference type="InterPro" id="IPR050861">
    <property type="entry name" value="Dihydroxyacetone_Kinase"/>
</dbReference>
<evidence type="ECO:0000256" key="2">
    <source>
        <dbReference type="ARBA" id="ARBA00004745"/>
    </source>
</evidence>
<comment type="function">
    <text evidence="8">ADP-binding subunit of the dihydroxyacetone kinase, which is responsible for the phosphoenolpyruvate (PEP)-dependent phosphorylation of dihydroxyacetone. DhaL-ADP is converted to DhaL-ATP via a phosphoryl group transfer from DhaM and transmits it to dihydroxyacetone binds to DhaK.</text>
</comment>
<keyword evidence="6" id="KW-0319">Glycerol metabolism</keyword>
<dbReference type="InterPro" id="IPR012737">
    <property type="entry name" value="DhaK_L_YcgS"/>
</dbReference>